<feature type="transmembrane region" description="Helical" evidence="1">
    <location>
        <begin position="14"/>
        <end position="38"/>
    </location>
</feature>
<comment type="caution">
    <text evidence="2">The sequence shown here is derived from an EMBL/GenBank/DDBJ whole genome shotgun (WGS) entry which is preliminary data.</text>
</comment>
<dbReference type="RefSeq" id="WP_043749151.1">
    <property type="nucleotide sequence ID" value="NZ_AQQX01000004.1"/>
</dbReference>
<evidence type="ECO:0008006" key="4">
    <source>
        <dbReference type="Google" id="ProtNLM"/>
    </source>
</evidence>
<sequence>MTSQTPEKPRRRGLLRIVLFVSLALNLLVAGAVVGHFLNDRPDRRVPRVDRMGGPLTFALTHEDRHAIGQALRREYRKDRPSREEIAADYRDVIGALRANPFDAARVQASLDRQLNAATDRIALGQRLLMERIVEMSAEDRAAFADRLEEGVQRMAEGKPPRKYDRD</sequence>
<evidence type="ECO:0000313" key="2">
    <source>
        <dbReference type="EMBL" id="KGM48407.1"/>
    </source>
</evidence>
<evidence type="ECO:0000256" key="1">
    <source>
        <dbReference type="SAM" id="Phobius"/>
    </source>
</evidence>
<keyword evidence="1" id="KW-0472">Membrane</keyword>
<evidence type="ECO:0000313" key="3">
    <source>
        <dbReference type="Proteomes" id="UP000030004"/>
    </source>
</evidence>
<dbReference type="InterPro" id="IPR025961">
    <property type="entry name" value="Metal_resist"/>
</dbReference>
<dbReference type="STRING" id="1461694.ATO9_12245"/>
<dbReference type="eggNOG" id="ENOG5032ZIM">
    <property type="taxonomic scope" value="Bacteria"/>
</dbReference>
<keyword evidence="1" id="KW-0812">Transmembrane</keyword>
<accession>A0A0A0EGW6</accession>
<keyword evidence="3" id="KW-1185">Reference proteome</keyword>
<dbReference type="Pfam" id="PF13801">
    <property type="entry name" value="Metal_resist"/>
    <property type="match status" value="1"/>
</dbReference>
<organism evidence="2 3">
    <name type="scientific">Pseudooceanicola atlanticus</name>
    <dbReference type="NCBI Taxonomy" id="1461694"/>
    <lineage>
        <taxon>Bacteria</taxon>
        <taxon>Pseudomonadati</taxon>
        <taxon>Pseudomonadota</taxon>
        <taxon>Alphaproteobacteria</taxon>
        <taxon>Rhodobacterales</taxon>
        <taxon>Paracoccaceae</taxon>
        <taxon>Pseudooceanicola</taxon>
    </lineage>
</organism>
<reference evidence="2 3" key="1">
    <citation type="journal article" date="2015" name="Antonie Van Leeuwenhoek">
        <title>Pseudooceanicola atlanticus gen. nov. sp. nov., isolated from surface seawater of the Atlantic Ocean and reclassification of Oceanicola batsensis, Oceanicola marinus, Oceanicola nitratireducens, Oceanicola nanhaiensis, Oceanicola antarcticus and Oceanicola flagellatus, as Pseudooceanicola batsensis comb. nov., Pseudooceanicola marinus comb. nov., Pseudooceanicola nitratireducens comb. nov., Pseudooceanicola nanhaiensis comb. nov., Pseudooceanicola antarcticus comb. nov., and Pseudooceanicola flagellatus comb. nov.</title>
        <authorList>
            <person name="Lai Q."/>
            <person name="Li G."/>
            <person name="Liu X."/>
            <person name="Du Y."/>
            <person name="Sun F."/>
            <person name="Shao Z."/>
        </authorList>
    </citation>
    <scope>NUCLEOTIDE SEQUENCE [LARGE SCALE GENOMIC DNA]</scope>
    <source>
        <strain evidence="2 3">22II-s11g</strain>
    </source>
</reference>
<protein>
    <recommendedName>
        <fullName evidence="4">Periplasmic heavy metal sensor</fullName>
    </recommendedName>
</protein>
<proteinExistence type="predicted"/>
<keyword evidence="1" id="KW-1133">Transmembrane helix</keyword>
<dbReference type="AlphaFoldDB" id="A0A0A0EGW6"/>
<dbReference type="EMBL" id="AQQX01000004">
    <property type="protein sequence ID" value="KGM48407.1"/>
    <property type="molecule type" value="Genomic_DNA"/>
</dbReference>
<name>A0A0A0EGW6_9RHOB</name>
<dbReference type="Proteomes" id="UP000030004">
    <property type="component" value="Unassembled WGS sequence"/>
</dbReference>
<gene>
    <name evidence="2" type="ORF">ATO9_12245</name>
</gene>
<dbReference type="OrthoDB" id="7876971at2"/>